<name>A0A8H6FYB1_9LECA</name>
<feature type="compositionally biased region" description="Polar residues" evidence="3">
    <location>
        <begin position="1153"/>
        <end position="1180"/>
    </location>
</feature>
<protein>
    <recommendedName>
        <fullName evidence="4">Mediator complex subunit 15 KIX domain-containing protein</fullName>
    </recommendedName>
</protein>
<feature type="compositionally biased region" description="Low complexity" evidence="3">
    <location>
        <begin position="428"/>
        <end position="438"/>
    </location>
</feature>
<feature type="compositionally biased region" description="Pro residues" evidence="3">
    <location>
        <begin position="922"/>
        <end position="931"/>
    </location>
</feature>
<dbReference type="RefSeq" id="XP_037166395.1">
    <property type="nucleotide sequence ID" value="XM_037306457.1"/>
</dbReference>
<feature type="region of interest" description="Disordered" evidence="3">
    <location>
        <begin position="1205"/>
        <end position="1226"/>
    </location>
</feature>
<feature type="compositionally biased region" description="Low complexity" evidence="3">
    <location>
        <begin position="211"/>
        <end position="225"/>
    </location>
</feature>
<feature type="region of interest" description="Disordered" evidence="3">
    <location>
        <begin position="359"/>
        <end position="489"/>
    </location>
</feature>
<feature type="region of interest" description="Disordered" evidence="3">
    <location>
        <begin position="1116"/>
        <end position="1187"/>
    </location>
</feature>
<evidence type="ECO:0000259" key="4">
    <source>
        <dbReference type="Pfam" id="PF16987"/>
    </source>
</evidence>
<feature type="domain" description="Mediator complex subunit 15 KIX" evidence="4">
    <location>
        <begin position="51"/>
        <end position="127"/>
    </location>
</feature>
<feature type="compositionally biased region" description="Polar residues" evidence="3">
    <location>
        <begin position="368"/>
        <end position="377"/>
    </location>
</feature>
<dbReference type="Pfam" id="PF05397">
    <property type="entry name" value="Med15_fungi"/>
    <property type="match status" value="1"/>
</dbReference>
<feature type="compositionally biased region" description="Polar residues" evidence="3">
    <location>
        <begin position="468"/>
        <end position="489"/>
    </location>
</feature>
<feature type="region of interest" description="Disordered" evidence="3">
    <location>
        <begin position="697"/>
        <end position="716"/>
    </location>
</feature>
<dbReference type="InterPro" id="IPR008626">
    <property type="entry name" value="Mediator_Med15_fun"/>
</dbReference>
<evidence type="ECO:0000256" key="3">
    <source>
        <dbReference type="SAM" id="MobiDB-lite"/>
    </source>
</evidence>
<keyword evidence="2" id="KW-0539">Nucleus</keyword>
<feature type="region of interest" description="Disordered" evidence="3">
    <location>
        <begin position="168"/>
        <end position="225"/>
    </location>
</feature>
<feature type="region of interest" description="Disordered" evidence="3">
    <location>
        <begin position="1312"/>
        <end position="1362"/>
    </location>
</feature>
<dbReference type="Pfam" id="PF16987">
    <property type="entry name" value="KIX_2"/>
    <property type="match status" value="1"/>
</dbReference>
<feature type="region of interest" description="Disordered" evidence="3">
    <location>
        <begin position="963"/>
        <end position="982"/>
    </location>
</feature>
<feature type="compositionally biased region" description="Low complexity" evidence="3">
    <location>
        <begin position="963"/>
        <end position="979"/>
    </location>
</feature>
<dbReference type="GO" id="GO:0016592">
    <property type="term" value="C:mediator complex"/>
    <property type="evidence" value="ECO:0007669"/>
    <property type="project" value="InterPro"/>
</dbReference>
<feature type="region of interest" description="Disordered" evidence="3">
    <location>
        <begin position="284"/>
        <end position="336"/>
    </location>
</feature>
<feature type="compositionally biased region" description="Polar residues" evidence="3">
    <location>
        <begin position="1129"/>
        <end position="1140"/>
    </location>
</feature>
<evidence type="ECO:0000313" key="5">
    <source>
        <dbReference type="EMBL" id="KAF6237067.1"/>
    </source>
</evidence>
<feature type="compositionally biased region" description="Polar residues" evidence="3">
    <location>
        <begin position="697"/>
        <end position="710"/>
    </location>
</feature>
<feature type="region of interest" description="Disordered" evidence="3">
    <location>
        <begin position="1442"/>
        <end position="1466"/>
    </location>
</feature>
<dbReference type="EMBL" id="JACCJC010000015">
    <property type="protein sequence ID" value="KAF6237067.1"/>
    <property type="molecule type" value="Genomic_DNA"/>
</dbReference>
<feature type="compositionally biased region" description="Polar residues" evidence="3">
    <location>
        <begin position="446"/>
        <end position="460"/>
    </location>
</feature>
<dbReference type="GO" id="GO:0003712">
    <property type="term" value="F:transcription coregulator activity"/>
    <property type="evidence" value="ECO:0007669"/>
    <property type="project" value="InterPro"/>
</dbReference>
<feature type="region of interest" description="Disordered" evidence="3">
    <location>
        <begin position="790"/>
        <end position="943"/>
    </location>
</feature>
<dbReference type="OrthoDB" id="3918840at2759"/>
<reference evidence="5 6" key="1">
    <citation type="journal article" date="2020" name="Genomics">
        <title>Complete, high-quality genomes from long-read metagenomic sequencing of two wolf lichen thalli reveals enigmatic genome architecture.</title>
        <authorList>
            <person name="McKenzie S.K."/>
            <person name="Walston R.F."/>
            <person name="Allen J.L."/>
        </authorList>
    </citation>
    <scope>NUCLEOTIDE SEQUENCE [LARGE SCALE GENOMIC DNA]</scope>
    <source>
        <strain evidence="5">WasteWater2</strain>
    </source>
</reference>
<dbReference type="GeneID" id="59286198"/>
<feature type="compositionally biased region" description="Polar residues" evidence="3">
    <location>
        <begin position="1330"/>
        <end position="1339"/>
    </location>
</feature>
<gene>
    <name evidence="5" type="ORF">HO173_004534</name>
</gene>
<comment type="caution">
    <text evidence="5">The sequence shown here is derived from an EMBL/GenBank/DDBJ whole genome shotgun (WGS) entry which is preliminary data.</text>
</comment>
<proteinExistence type="predicted"/>
<organism evidence="5 6">
    <name type="scientific">Letharia columbiana</name>
    <dbReference type="NCBI Taxonomy" id="112416"/>
    <lineage>
        <taxon>Eukaryota</taxon>
        <taxon>Fungi</taxon>
        <taxon>Dikarya</taxon>
        <taxon>Ascomycota</taxon>
        <taxon>Pezizomycotina</taxon>
        <taxon>Lecanoromycetes</taxon>
        <taxon>OSLEUM clade</taxon>
        <taxon>Lecanoromycetidae</taxon>
        <taxon>Lecanorales</taxon>
        <taxon>Lecanorineae</taxon>
        <taxon>Parmeliaceae</taxon>
        <taxon>Letharia</taxon>
    </lineage>
</organism>
<accession>A0A8H6FYB1</accession>
<feature type="compositionally biased region" description="Basic and acidic residues" evidence="3">
    <location>
        <begin position="1525"/>
        <end position="1556"/>
    </location>
</feature>
<dbReference type="Proteomes" id="UP000578531">
    <property type="component" value="Unassembled WGS sequence"/>
</dbReference>
<evidence type="ECO:0000256" key="2">
    <source>
        <dbReference type="ARBA" id="ARBA00023242"/>
    </source>
</evidence>
<feature type="region of interest" description="Disordered" evidence="3">
    <location>
        <begin position="1506"/>
        <end position="1556"/>
    </location>
</feature>
<feature type="region of interest" description="Disordered" evidence="3">
    <location>
        <begin position="1"/>
        <end position="31"/>
    </location>
</feature>
<evidence type="ECO:0000313" key="6">
    <source>
        <dbReference type="Proteomes" id="UP000578531"/>
    </source>
</evidence>
<feature type="compositionally biased region" description="Polar residues" evidence="3">
    <location>
        <begin position="1346"/>
        <end position="1362"/>
    </location>
</feature>
<dbReference type="InterPro" id="IPR036546">
    <property type="entry name" value="MED15_KIX"/>
</dbReference>
<feature type="compositionally biased region" description="Polar residues" evidence="3">
    <location>
        <begin position="305"/>
        <end position="318"/>
    </location>
</feature>
<feature type="compositionally biased region" description="Low complexity" evidence="3">
    <location>
        <begin position="816"/>
        <end position="860"/>
    </location>
</feature>
<feature type="region of interest" description="Disordered" evidence="3">
    <location>
        <begin position="546"/>
        <end position="576"/>
    </location>
</feature>
<feature type="compositionally biased region" description="Polar residues" evidence="3">
    <location>
        <begin position="861"/>
        <end position="899"/>
    </location>
</feature>
<feature type="compositionally biased region" description="Low complexity" evidence="3">
    <location>
        <begin position="1211"/>
        <end position="1225"/>
    </location>
</feature>
<sequence>MNQGNFQNMGVPRPAQQGIPQPGGMQRNGPASSDIRQHILRELSSHPTPTGWQQTIPPQNRVPVIQQIITQLSLVKPEYNLTKTFGIATSFEKEKFEQSPDRLTYEAHCRTQLKRIFDTRQSQAEQQQQFLNPQQPQMALMQQQMAMQGMNQNQFPQAYPIPQQAHMQNLGNPMQHHPSQSQRPVQSANPMEMQQQMANGQPVPNMAQRGPQNQGQPQFTPQEQQQIMQLAESMAHNASPEQMNNVQRLVMSIPAGQRQQMQSQGINPAHAVFRQHAIKRFVQDKAVQQQRAGQGPHPLDRGGVVSQQGRPTSQISMRQGQQVPPPPTPQHHEPSFDQFLGQQQDALRHQEAGQVVVPASQGAPPQVRGTSLAQPQGQFGARPMQPPNNFQQQPPAVWNTPQGQHQNVPQTPQPQVPPQTSNLANMPGQTPQQQALQGQLGGLDNNRAQRTPQQNPNMPTLNRPLNPPNQVQNGQRQAQPTPKISARNVPNGQQTAVANGQASVGQHSAPVNLQQQKFQRYVASMPEAQRAVFIAEFKQRQERRKAEEAAEVAAQAGPSGAPVAPMGGQGAKAQPVPKAIPSAAQPSMNPINRLNGQAQVIQQSGPPSGARGPQQKFAPISLDENATRIMDRVEFPRTLLNVAGDNAKVPEHIKQWGQLKQWVHQNSNILPPGSIHKVVGLQSIVYQQRVAQNNQREALNQAQSHGNTRPAQPGVAPAAQMVAPSSIQTPIQGFTAQAPNSSMPVLPPPTIQEVAAARAQLPDNMKTASDEQLREMISNKRRNDYFKAMQGQQSLTQQQQEQQKQHQQRMNMLRIQQQANAQQAQVSVQPNQHSQLQPSQRGQNQQPQPGQQWPQPQMAQNISQPNPQQAKQPQSSRSGPQASVPQPNHKNGKRNNNSDDVIEVPDPKLSQQTARPPNIKGPQPPPQPPPNNVSSQITPEKYNSLPPEAKARFQEQRRSYIEAAQRANAQQSGQSAQRQRPAEAVIQNVVPNAGRDGRVKELRSEVMRSMPTRQPIPMSPSTRARMIEQLKNAGVMSQRLEQSLPLYLSLSKDEDRTKDLLRSRIAVQQQLKETQSGDTNPVDNFTMSLDELESIQTKLHEYFQFMMKAKVPRTGVPVPPVQNPPRQQLSTANLQSQQEALSKARAANLPKSHANNSNRAPAAPTTSHAPFSFGGQSPQGVPQFYGPTKNELTQEKLILPVTKKRKSNNVASPSTPAQAPTPAAANKLSPFGKTDSPDAQRTPAVTPMIKCPIAHCETGIAGFPTKTDLEKHIADTHEPKEPVIKDPLDAAAYAIESMRLALNLDQDGRSKPLQEQRVEPMQAQAMKASLSAQGQSSVKQEAATPMSRNPTQTGPSPSSNLLKTPQAAANIKTPASDAKSTGKEIKAIALAKSPAAAAPDLWANSHVKPEWFKQVFSEVADLNRPVSNDLIIDWLERNPFTPSASPSSGVPSKDSPHKSDISANDTLNINVNGDDWLPPEWFDDGLPSDMAALDVGDFMDMDWEATFGKPEEGEEVLAKGKRRRERDPLEASDEWLKAWAPDRWEEGKNKDAERKN</sequence>
<comment type="subcellular location">
    <subcellularLocation>
        <location evidence="1">Nucleus</location>
    </subcellularLocation>
</comment>
<feature type="compositionally biased region" description="Low complexity" evidence="3">
    <location>
        <begin position="790"/>
        <end position="802"/>
    </location>
</feature>
<dbReference type="GO" id="GO:0006357">
    <property type="term" value="P:regulation of transcription by RNA polymerase II"/>
    <property type="evidence" value="ECO:0007669"/>
    <property type="project" value="InterPro"/>
</dbReference>
<feature type="compositionally biased region" description="Polar residues" evidence="3">
    <location>
        <begin position="168"/>
        <end position="199"/>
    </location>
</feature>
<evidence type="ECO:0000256" key="1">
    <source>
        <dbReference type="ARBA" id="ARBA00004123"/>
    </source>
</evidence>
<keyword evidence="6" id="KW-1185">Reference proteome</keyword>